<dbReference type="AlphaFoldDB" id="A0A9W6EJF3"/>
<reference evidence="1" key="1">
    <citation type="submission" date="2022-07" db="EMBL/GenBank/DDBJ databases">
        <title>Taxonomy of Aspergillus series Nigri: significant species reduction supported by multi-species coalescent approaches.</title>
        <authorList>
            <person name="Bian C."/>
            <person name="Kusuya Y."/>
            <person name="Sklenar F."/>
            <person name="D'hooge E."/>
            <person name="Yaguchi T."/>
            <person name="Takahashi H."/>
            <person name="Hubka V."/>
        </authorList>
    </citation>
    <scope>NUCLEOTIDE SEQUENCE</scope>
    <source>
        <strain evidence="1">IFM 56815</strain>
    </source>
</reference>
<name>A0A9W6EJF3_ASPTU</name>
<gene>
    <name evidence="1" type="ORF">AtubIFM56815_004959</name>
</gene>
<organism evidence="1 2">
    <name type="scientific">Aspergillus tubingensis</name>
    <dbReference type="NCBI Taxonomy" id="5068"/>
    <lineage>
        <taxon>Eukaryota</taxon>
        <taxon>Fungi</taxon>
        <taxon>Dikarya</taxon>
        <taxon>Ascomycota</taxon>
        <taxon>Pezizomycotina</taxon>
        <taxon>Eurotiomycetes</taxon>
        <taxon>Eurotiomycetidae</taxon>
        <taxon>Eurotiales</taxon>
        <taxon>Aspergillaceae</taxon>
        <taxon>Aspergillus</taxon>
        <taxon>Aspergillus subgen. Circumdati</taxon>
    </lineage>
</organism>
<dbReference type="EMBL" id="BRPE01000002">
    <property type="protein sequence ID" value="GLA81315.1"/>
    <property type="molecule type" value="Genomic_DNA"/>
</dbReference>
<evidence type="ECO:0000313" key="1">
    <source>
        <dbReference type="EMBL" id="GLA81315.1"/>
    </source>
</evidence>
<comment type="caution">
    <text evidence="1">The sequence shown here is derived from an EMBL/GenBank/DDBJ whole genome shotgun (WGS) entry which is preliminary data.</text>
</comment>
<evidence type="ECO:0008006" key="3">
    <source>
        <dbReference type="Google" id="ProtNLM"/>
    </source>
</evidence>
<dbReference type="CDD" id="cd12148">
    <property type="entry name" value="fungal_TF_MHR"/>
    <property type="match status" value="1"/>
</dbReference>
<protein>
    <recommendedName>
        <fullName evidence="3">Transcription factor domain-containing protein</fullName>
    </recommendedName>
</protein>
<evidence type="ECO:0000313" key="2">
    <source>
        <dbReference type="Proteomes" id="UP001144157"/>
    </source>
</evidence>
<sequence length="268" mass="29806">MEEFQPNDPALSVPDAPPRELLFMLLQGPPESMCIQWPDHISRKTYEEMATALLRSEPRLQDISSIQALLSSALLMQHLGRLNQCWVLTSYAARQIASLNYHKIRRVPARSDSELEVQGKLHAVSSDPKNASNSQALETCQLLESRMQSILRQMPSSLSQFKQDPHLGKLLNLLQSLEDLCEPLFQEGGSGPENISSNLRASAPNQVMEPVTMDGIPPSASFDSSFGLSDEPMPNSELDASADWLMWQLFNSQIPAGWLSSGMEPFEI</sequence>
<proteinExistence type="predicted"/>
<accession>A0A9W6EJF3</accession>
<dbReference type="Proteomes" id="UP001144157">
    <property type="component" value="Unassembled WGS sequence"/>
</dbReference>